<proteinExistence type="predicted"/>
<name>A0ABV7JD96_9SPHI</name>
<reference evidence="2" key="1">
    <citation type="journal article" date="2019" name="Int. J. Syst. Evol. Microbiol.">
        <title>The Global Catalogue of Microorganisms (GCM) 10K type strain sequencing project: providing services to taxonomists for standard genome sequencing and annotation.</title>
        <authorList>
            <consortium name="The Broad Institute Genomics Platform"/>
            <consortium name="The Broad Institute Genome Sequencing Center for Infectious Disease"/>
            <person name="Wu L."/>
            <person name="Ma J."/>
        </authorList>
    </citation>
    <scope>NUCLEOTIDE SEQUENCE [LARGE SCALE GENOMIC DNA]</scope>
    <source>
        <strain evidence="2">KCTC 52416</strain>
    </source>
</reference>
<protein>
    <submittedName>
        <fullName evidence="1">Type II toxin-antitoxin system VapB family antitoxin</fullName>
    </submittedName>
</protein>
<dbReference type="Pfam" id="PF09957">
    <property type="entry name" value="VapB_antitoxin"/>
    <property type="match status" value="1"/>
</dbReference>
<dbReference type="EMBL" id="JBHRTA010000003">
    <property type="protein sequence ID" value="MFC3196051.1"/>
    <property type="molecule type" value="Genomic_DNA"/>
</dbReference>
<accession>A0ABV7JD96</accession>
<dbReference type="Proteomes" id="UP001595526">
    <property type="component" value="Unassembled WGS sequence"/>
</dbReference>
<dbReference type="RefSeq" id="WP_379018382.1">
    <property type="nucleotide sequence ID" value="NZ_JBHRTA010000003.1"/>
</dbReference>
<keyword evidence="2" id="KW-1185">Reference proteome</keyword>
<comment type="caution">
    <text evidence="1">The sequence shown here is derived from an EMBL/GenBank/DDBJ whole genome shotgun (WGS) entry which is preliminary data.</text>
</comment>
<dbReference type="InterPro" id="IPR019239">
    <property type="entry name" value="VapB_antitoxin"/>
</dbReference>
<organism evidence="1 2">
    <name type="scientific">Parapedobacter deserti</name>
    <dbReference type="NCBI Taxonomy" id="1912957"/>
    <lineage>
        <taxon>Bacteria</taxon>
        <taxon>Pseudomonadati</taxon>
        <taxon>Bacteroidota</taxon>
        <taxon>Sphingobacteriia</taxon>
        <taxon>Sphingobacteriales</taxon>
        <taxon>Sphingobacteriaceae</taxon>
        <taxon>Parapedobacter</taxon>
    </lineage>
</organism>
<sequence>MMRTTLDIPEKLIAEAMTLSKAKTKNQLIKEVLEEHIKRVKRQRLIALKGTLDFNIDLDTLRGREDVKI</sequence>
<evidence type="ECO:0000313" key="2">
    <source>
        <dbReference type="Proteomes" id="UP001595526"/>
    </source>
</evidence>
<evidence type="ECO:0000313" key="1">
    <source>
        <dbReference type="EMBL" id="MFC3196051.1"/>
    </source>
</evidence>
<gene>
    <name evidence="1" type="ORF">ACFOET_00360</name>
</gene>